<dbReference type="EMBL" id="CYRY02009444">
    <property type="protein sequence ID" value="VCW77840.1"/>
    <property type="molecule type" value="Genomic_DNA"/>
</dbReference>
<organism evidence="1 2">
    <name type="scientific">Gulo gulo</name>
    <name type="common">Wolverine</name>
    <name type="synonym">Gluton</name>
    <dbReference type="NCBI Taxonomy" id="48420"/>
    <lineage>
        <taxon>Eukaryota</taxon>
        <taxon>Metazoa</taxon>
        <taxon>Chordata</taxon>
        <taxon>Craniata</taxon>
        <taxon>Vertebrata</taxon>
        <taxon>Euteleostomi</taxon>
        <taxon>Mammalia</taxon>
        <taxon>Eutheria</taxon>
        <taxon>Laurasiatheria</taxon>
        <taxon>Carnivora</taxon>
        <taxon>Caniformia</taxon>
        <taxon>Musteloidea</taxon>
        <taxon>Mustelidae</taxon>
        <taxon>Guloninae</taxon>
        <taxon>Gulo</taxon>
    </lineage>
</organism>
<proteinExistence type="predicted"/>
<dbReference type="Proteomes" id="UP000269945">
    <property type="component" value="Unassembled WGS sequence"/>
</dbReference>
<dbReference type="AlphaFoldDB" id="A0A9X9LP01"/>
<gene>
    <name evidence="1" type="ORF">BN2614_LOCUS1</name>
</gene>
<evidence type="ECO:0000313" key="2">
    <source>
        <dbReference type="Proteomes" id="UP000269945"/>
    </source>
</evidence>
<evidence type="ECO:0000313" key="1">
    <source>
        <dbReference type="EMBL" id="VCW77840.1"/>
    </source>
</evidence>
<accession>A0A9X9LP01</accession>
<protein>
    <submittedName>
        <fullName evidence="1">Uncharacterized protein</fullName>
    </submittedName>
</protein>
<sequence>MATEGRRAFPSLAPASTPGPTVRLCLVGRGPSMQTPRGMGSLCPAQEISGQPQHRSGFWQQALRDLSPQESQPRKVLAASWTLSSLETQAHQGHSWMGTPQFSECTESLLGVRASAWKAGQLPLSAPCPSA</sequence>
<name>A0A9X9LP01_GULGU</name>
<keyword evidence="2" id="KW-1185">Reference proteome</keyword>
<reference evidence="1 2" key="1">
    <citation type="submission" date="2018-10" db="EMBL/GenBank/DDBJ databases">
        <authorList>
            <person name="Ekblom R."/>
            <person name="Jareborg N."/>
        </authorList>
    </citation>
    <scope>NUCLEOTIDE SEQUENCE [LARGE SCALE GENOMIC DNA]</scope>
    <source>
        <tissue evidence="1">Muscle</tissue>
    </source>
</reference>
<comment type="caution">
    <text evidence="1">The sequence shown here is derived from an EMBL/GenBank/DDBJ whole genome shotgun (WGS) entry which is preliminary data.</text>
</comment>